<feature type="compositionally biased region" description="Low complexity" evidence="1">
    <location>
        <begin position="28"/>
        <end position="38"/>
    </location>
</feature>
<name>A0A8H9HBB3_9ACTO</name>
<reference evidence="2" key="1">
    <citation type="journal article" date="2014" name="Int. J. Syst. Evol. Microbiol.">
        <title>Complete genome sequence of Corynebacterium casei LMG S-19264T (=DSM 44701T), isolated from a smear-ripened cheese.</title>
        <authorList>
            <consortium name="US DOE Joint Genome Institute (JGI-PGF)"/>
            <person name="Walter F."/>
            <person name="Albersmeier A."/>
            <person name="Kalinowski J."/>
            <person name="Ruckert C."/>
        </authorList>
    </citation>
    <scope>NUCLEOTIDE SEQUENCE</scope>
    <source>
        <strain evidence="2">CGMCC 4.7372</strain>
    </source>
</reference>
<organism evidence="2 3">
    <name type="scientific">Actinomyces gaoshouyii</name>
    <dbReference type="NCBI Taxonomy" id="1960083"/>
    <lineage>
        <taxon>Bacteria</taxon>
        <taxon>Bacillati</taxon>
        <taxon>Actinomycetota</taxon>
        <taxon>Actinomycetes</taxon>
        <taxon>Actinomycetales</taxon>
        <taxon>Actinomycetaceae</taxon>
        <taxon>Actinomyces</taxon>
    </lineage>
</organism>
<feature type="compositionally biased region" description="Low complexity" evidence="1">
    <location>
        <begin position="68"/>
        <end position="93"/>
    </location>
</feature>
<dbReference type="EMBL" id="BMNJ01000006">
    <property type="protein sequence ID" value="GGO99780.1"/>
    <property type="molecule type" value="Genomic_DNA"/>
</dbReference>
<keyword evidence="3" id="KW-1185">Reference proteome</keyword>
<protein>
    <submittedName>
        <fullName evidence="2">Uncharacterized protein</fullName>
    </submittedName>
</protein>
<dbReference type="Proteomes" id="UP000614239">
    <property type="component" value="Unassembled WGS sequence"/>
</dbReference>
<gene>
    <name evidence="2" type="ORF">GCM10011612_17880</name>
</gene>
<evidence type="ECO:0000256" key="1">
    <source>
        <dbReference type="SAM" id="MobiDB-lite"/>
    </source>
</evidence>
<evidence type="ECO:0000313" key="3">
    <source>
        <dbReference type="Proteomes" id="UP000614239"/>
    </source>
</evidence>
<evidence type="ECO:0000313" key="2">
    <source>
        <dbReference type="EMBL" id="GGO99780.1"/>
    </source>
</evidence>
<dbReference type="AlphaFoldDB" id="A0A8H9HBB3"/>
<proteinExistence type="predicted"/>
<accession>A0A8H9HBB3</accession>
<comment type="caution">
    <text evidence="2">The sequence shown here is derived from an EMBL/GenBank/DDBJ whole genome shotgun (WGS) entry which is preliminary data.</text>
</comment>
<reference evidence="2" key="2">
    <citation type="submission" date="2020-09" db="EMBL/GenBank/DDBJ databases">
        <authorList>
            <person name="Sun Q."/>
            <person name="Zhou Y."/>
        </authorList>
    </citation>
    <scope>NUCLEOTIDE SEQUENCE</scope>
    <source>
        <strain evidence="2">CGMCC 4.7372</strain>
    </source>
</reference>
<feature type="region of interest" description="Disordered" evidence="1">
    <location>
        <begin position="20"/>
        <end position="95"/>
    </location>
</feature>
<sequence length="251" mass="25894">MRRRERRVGAAGAEAALTAEGADRLDAAEAAEPVVTAEPAERAEKTEATAAETAETAESEDRPRRGGETVCAGAAEAADGAEAPDTPETAEAPDTAEELEALDPAWGTSSMMGRVEGTSWMMPVGLEVAEGAGAALPRSCRVGSAAAASAEGADMSTTRIGLTVLKVCTGRRRTRRLARAASDGALALRGLDDSRPGPACPGPPAEPAVDWLTGRSGRTWWEAPGGPAWRPPRPDAVAGSWDSVVMRCDSF</sequence>